<feature type="compositionally biased region" description="Acidic residues" evidence="7">
    <location>
        <begin position="145"/>
        <end position="158"/>
    </location>
</feature>
<accession>A0A852YAE2</accession>
<protein>
    <submittedName>
        <fullName evidence="9">Multisubunit Na+/H+ antiporter MnhC subunit</fullName>
    </submittedName>
</protein>
<keyword evidence="5 8" id="KW-1133">Transmembrane helix</keyword>
<feature type="region of interest" description="Disordered" evidence="7">
    <location>
        <begin position="110"/>
        <end position="183"/>
    </location>
</feature>
<feature type="compositionally biased region" description="Polar residues" evidence="7">
    <location>
        <begin position="170"/>
        <end position="183"/>
    </location>
</feature>
<evidence type="ECO:0000256" key="1">
    <source>
        <dbReference type="ARBA" id="ARBA00004651"/>
    </source>
</evidence>
<comment type="caution">
    <text evidence="9">The sequence shown here is derived from an EMBL/GenBank/DDBJ whole genome shotgun (WGS) entry which is preliminary data.</text>
</comment>
<dbReference type="AlphaFoldDB" id="A0A852YAE2"/>
<dbReference type="Proteomes" id="UP000553888">
    <property type="component" value="Unassembled WGS sequence"/>
</dbReference>
<evidence type="ECO:0000256" key="7">
    <source>
        <dbReference type="SAM" id="MobiDB-lite"/>
    </source>
</evidence>
<dbReference type="NCBIfam" id="NF005929">
    <property type="entry name" value="PRK07946.1"/>
    <property type="match status" value="1"/>
</dbReference>
<evidence type="ECO:0000256" key="5">
    <source>
        <dbReference type="ARBA" id="ARBA00022989"/>
    </source>
</evidence>
<feature type="transmembrane region" description="Helical" evidence="8">
    <location>
        <begin position="71"/>
        <end position="93"/>
    </location>
</feature>
<evidence type="ECO:0000256" key="4">
    <source>
        <dbReference type="ARBA" id="ARBA00022692"/>
    </source>
</evidence>
<proteinExistence type="inferred from homology"/>
<dbReference type="InterPro" id="IPR039428">
    <property type="entry name" value="NUOK/Mnh_C1-like"/>
</dbReference>
<evidence type="ECO:0000256" key="6">
    <source>
        <dbReference type="ARBA" id="ARBA00023136"/>
    </source>
</evidence>
<sequence>MSLSLVLLITMAVLFACGVYLMLEKSMTRVLLGFLLVGNATNLLILSMAGVPGGAPIADGAGGATTDPLPQALALTAIVITFGVSAFLLALIYRSWKLGRPDEVEVDEADVAVRTEGVPEEEIDGDTRAGDSEFADETGGADAVPDSDEEGEPDDGDGLDSAGHEPDGSASDSRSTTTEGTTR</sequence>
<name>A0A852YAE2_9MICO</name>
<evidence type="ECO:0000256" key="8">
    <source>
        <dbReference type="SAM" id="Phobius"/>
    </source>
</evidence>
<keyword evidence="10" id="KW-1185">Reference proteome</keyword>
<dbReference type="Gene3D" id="1.10.287.3510">
    <property type="match status" value="1"/>
</dbReference>
<feature type="transmembrane region" description="Helical" evidence="8">
    <location>
        <begin position="30"/>
        <end position="51"/>
    </location>
</feature>
<comment type="subcellular location">
    <subcellularLocation>
        <location evidence="1">Cell membrane</location>
        <topology evidence="1">Multi-pass membrane protein</topology>
    </subcellularLocation>
</comment>
<gene>
    <name evidence="9" type="ORF">BJ979_001448</name>
</gene>
<evidence type="ECO:0000256" key="3">
    <source>
        <dbReference type="ARBA" id="ARBA00022475"/>
    </source>
</evidence>
<dbReference type="GO" id="GO:0005886">
    <property type="term" value="C:plasma membrane"/>
    <property type="evidence" value="ECO:0007669"/>
    <property type="project" value="UniProtKB-SubCell"/>
</dbReference>
<keyword evidence="4 8" id="KW-0812">Transmembrane</keyword>
<dbReference type="PANTHER" id="PTHR34583:SF2">
    <property type="entry name" value="ANTIPORTER SUBUNIT MNHC2-RELATED"/>
    <property type="match status" value="1"/>
</dbReference>
<dbReference type="EMBL" id="JACBZY010000001">
    <property type="protein sequence ID" value="NYG98822.1"/>
    <property type="molecule type" value="Genomic_DNA"/>
</dbReference>
<dbReference type="RefSeq" id="WP_179566651.1">
    <property type="nucleotide sequence ID" value="NZ_JACBZY010000001.1"/>
</dbReference>
<comment type="similarity">
    <text evidence="2">Belongs to the CPA3 antiporters (TC 2.A.63) subunit C family.</text>
</comment>
<dbReference type="InterPro" id="IPR050601">
    <property type="entry name" value="CPA3_antiporter_subunitC"/>
</dbReference>
<keyword evidence="6 8" id="KW-0472">Membrane</keyword>
<dbReference type="Pfam" id="PF00420">
    <property type="entry name" value="Oxidored_q2"/>
    <property type="match status" value="1"/>
</dbReference>
<evidence type="ECO:0000313" key="10">
    <source>
        <dbReference type="Proteomes" id="UP000553888"/>
    </source>
</evidence>
<keyword evidence="3" id="KW-1003">Cell membrane</keyword>
<organism evidence="9 10">
    <name type="scientific">Schumannella luteola</name>
    <dbReference type="NCBI Taxonomy" id="472059"/>
    <lineage>
        <taxon>Bacteria</taxon>
        <taxon>Bacillati</taxon>
        <taxon>Actinomycetota</taxon>
        <taxon>Actinomycetes</taxon>
        <taxon>Micrococcales</taxon>
        <taxon>Microbacteriaceae</taxon>
        <taxon>Schumannella</taxon>
    </lineage>
</organism>
<dbReference type="PANTHER" id="PTHR34583">
    <property type="entry name" value="ANTIPORTER SUBUNIT MNHC2-RELATED"/>
    <property type="match status" value="1"/>
</dbReference>
<feature type="transmembrane region" description="Helical" evidence="8">
    <location>
        <begin position="6"/>
        <end position="23"/>
    </location>
</feature>
<evidence type="ECO:0000313" key="9">
    <source>
        <dbReference type="EMBL" id="NYG98822.1"/>
    </source>
</evidence>
<evidence type="ECO:0000256" key="2">
    <source>
        <dbReference type="ARBA" id="ARBA00010388"/>
    </source>
</evidence>
<reference evidence="9 10" key="1">
    <citation type="submission" date="2020-07" db="EMBL/GenBank/DDBJ databases">
        <title>Sequencing the genomes of 1000 actinobacteria strains.</title>
        <authorList>
            <person name="Klenk H.-P."/>
        </authorList>
    </citation>
    <scope>NUCLEOTIDE SEQUENCE [LARGE SCALE GENOMIC DNA]</scope>
    <source>
        <strain evidence="9 10">DSM 23141</strain>
    </source>
</reference>